<gene>
    <name evidence="9" type="primary">LOC110778889</name>
</gene>
<evidence type="ECO:0000256" key="2">
    <source>
        <dbReference type="ARBA" id="ARBA00010131"/>
    </source>
</evidence>
<evidence type="ECO:0000256" key="1">
    <source>
        <dbReference type="ARBA" id="ARBA00004370"/>
    </source>
</evidence>
<evidence type="ECO:0000256" key="4">
    <source>
        <dbReference type="ARBA" id="ARBA00022989"/>
    </source>
</evidence>
<dbReference type="GeneID" id="110778889"/>
<sequence>MVKTVVGEETRLQLAEDRLAQSAIPAQVGLVIGKLNSKLDRGFIFDLVPTPPNDAGDPPCSITDPLKGGGDKKKGSKPKSSVDSSSLAIDKDWVTEHARQVSRLLVGGVKVVGIYVWVGESSFKNSTLALCQTVKGVADATPLLENGSDEMLLLHLSYSPRRWTCRNCSVSSNITSNSLRPCDFKLGRVLNSLQTFRCIYNFFIRWPVYRENLSKAKMLNDVLLDGISNHVKELKGAKAVIDGNLVDVITDEPCTSGGVHEVEMLLPFMRDASLEASSQKGVVGILVYSGTVCSYSYLNSKESISQAVADIKEDIIRSLRSRLDMISDEADRETAGASENGSEANIETSSIESIYQIIHQPLRKQCILPFPQRVFIPWLAGTFICDYLLPTESFEALKDHFVELLAMEVPEDTSTFLQAEKELPSLTAKSFWNVAAPSCPTSNAARIESRSRNDIMKINPKKSTASNFNVLFAGFILLIAILLSSLFYARSSN</sequence>
<evidence type="ECO:0000256" key="7">
    <source>
        <dbReference type="SAM" id="Phobius"/>
    </source>
</evidence>
<name>A0ABM3QV87_SPIOL</name>
<keyword evidence="5 7" id="KW-0472">Membrane</keyword>
<dbReference type="Pfam" id="PF14778">
    <property type="entry name" value="ODR4-like"/>
    <property type="match status" value="1"/>
</dbReference>
<evidence type="ECO:0000256" key="5">
    <source>
        <dbReference type="ARBA" id="ARBA00023136"/>
    </source>
</evidence>
<organism evidence="8 9">
    <name type="scientific">Spinacia oleracea</name>
    <name type="common">Spinach</name>
    <dbReference type="NCBI Taxonomy" id="3562"/>
    <lineage>
        <taxon>Eukaryota</taxon>
        <taxon>Viridiplantae</taxon>
        <taxon>Streptophyta</taxon>
        <taxon>Embryophyta</taxon>
        <taxon>Tracheophyta</taxon>
        <taxon>Spermatophyta</taxon>
        <taxon>Magnoliopsida</taxon>
        <taxon>eudicotyledons</taxon>
        <taxon>Gunneridae</taxon>
        <taxon>Pentapetalae</taxon>
        <taxon>Caryophyllales</taxon>
        <taxon>Chenopodiaceae</taxon>
        <taxon>Chenopodioideae</taxon>
        <taxon>Anserineae</taxon>
        <taxon>Spinacia</taxon>
    </lineage>
</organism>
<evidence type="ECO:0000313" key="9">
    <source>
        <dbReference type="RefSeq" id="XP_056687281.1"/>
    </source>
</evidence>
<evidence type="ECO:0000256" key="3">
    <source>
        <dbReference type="ARBA" id="ARBA00022692"/>
    </source>
</evidence>
<keyword evidence="8" id="KW-1185">Reference proteome</keyword>
<evidence type="ECO:0000256" key="6">
    <source>
        <dbReference type="SAM" id="MobiDB-lite"/>
    </source>
</evidence>
<protein>
    <recommendedName>
        <fullName evidence="10">Protein odr-4 homolog</fullName>
    </recommendedName>
</protein>
<evidence type="ECO:0008006" key="10">
    <source>
        <dbReference type="Google" id="ProtNLM"/>
    </source>
</evidence>
<dbReference type="PANTHER" id="PTHR33966:SF1">
    <property type="entry name" value="PROTEIN ODR-4 HOMOLOG"/>
    <property type="match status" value="1"/>
</dbReference>
<dbReference type="Proteomes" id="UP000813463">
    <property type="component" value="Chromosome 6"/>
</dbReference>
<proteinExistence type="inferred from homology"/>
<comment type="subcellular location">
    <subcellularLocation>
        <location evidence="1">Membrane</location>
    </subcellularLocation>
</comment>
<feature type="region of interest" description="Disordered" evidence="6">
    <location>
        <begin position="54"/>
        <end position="84"/>
    </location>
</feature>
<keyword evidence="4 7" id="KW-1133">Transmembrane helix</keyword>
<comment type="similarity">
    <text evidence="2">Belongs to the ODR-4 family.</text>
</comment>
<reference evidence="9" key="2">
    <citation type="submission" date="2025-08" db="UniProtKB">
        <authorList>
            <consortium name="RefSeq"/>
        </authorList>
    </citation>
    <scope>IDENTIFICATION</scope>
    <source>
        <tissue evidence="9">Leaf</tissue>
    </source>
</reference>
<feature type="transmembrane region" description="Helical" evidence="7">
    <location>
        <begin position="468"/>
        <end position="489"/>
    </location>
</feature>
<accession>A0ABM3QV87</accession>
<dbReference type="RefSeq" id="XP_056687281.1">
    <property type="nucleotide sequence ID" value="XM_056831303.1"/>
</dbReference>
<keyword evidence="3 7" id="KW-0812">Transmembrane</keyword>
<evidence type="ECO:0000313" key="8">
    <source>
        <dbReference type="Proteomes" id="UP000813463"/>
    </source>
</evidence>
<dbReference type="InterPro" id="IPR029454">
    <property type="entry name" value="ODR-4-like"/>
</dbReference>
<dbReference type="PANTHER" id="PTHR33966">
    <property type="entry name" value="PROTEIN ODR-4 HOMOLOG"/>
    <property type="match status" value="1"/>
</dbReference>
<reference evidence="8" key="1">
    <citation type="journal article" date="2021" name="Nat. Commun.">
        <title>Genomic analyses provide insights into spinach domestication and the genetic basis of agronomic traits.</title>
        <authorList>
            <person name="Cai X."/>
            <person name="Sun X."/>
            <person name="Xu C."/>
            <person name="Sun H."/>
            <person name="Wang X."/>
            <person name="Ge C."/>
            <person name="Zhang Z."/>
            <person name="Wang Q."/>
            <person name="Fei Z."/>
            <person name="Jiao C."/>
            <person name="Wang Q."/>
        </authorList>
    </citation>
    <scope>NUCLEOTIDE SEQUENCE [LARGE SCALE GENOMIC DNA]</scope>
    <source>
        <strain evidence="8">cv. Varoflay</strain>
    </source>
</reference>